<keyword evidence="2" id="KW-1185">Reference proteome</keyword>
<reference evidence="2" key="1">
    <citation type="journal article" date="2019" name="Int. J. Syst. Evol. Microbiol.">
        <title>The Global Catalogue of Microorganisms (GCM) 10K type strain sequencing project: providing services to taxonomists for standard genome sequencing and annotation.</title>
        <authorList>
            <consortium name="The Broad Institute Genomics Platform"/>
            <consortium name="The Broad Institute Genome Sequencing Center for Infectious Disease"/>
            <person name="Wu L."/>
            <person name="Ma J."/>
        </authorList>
    </citation>
    <scope>NUCLEOTIDE SEQUENCE [LARGE SCALE GENOMIC DNA]</scope>
    <source>
        <strain evidence="2">JCM 19173</strain>
    </source>
</reference>
<comment type="caution">
    <text evidence="1">The sequence shown here is derived from an EMBL/GenBank/DDBJ whole genome shotgun (WGS) entry which is preliminary data.</text>
</comment>
<dbReference type="Gene3D" id="2.60.40.1080">
    <property type="match status" value="1"/>
</dbReference>
<sequence>MDATTTCTAQGLAAGSAALSTQPIFTFASSNLGAARAGATGIVTGVAAGTAAITASAAGITSNAVTLSVSRAPTPAPTGTTIIYKGSQAALNTAAFHGAIRADGTVAYSVLRVRVTSGASTELYTYRGTSKKVLTLPSTSTLNIMAPMCIDKAGNLVVPVGEQSTYVDVTSGAVTAIPFPTVDGAGVVQVVCPSDRRVIGSETDFTGRDDYEYAFAWTPGQSGVTAYEKVFNGCVGCNVKDANAAGDVLFANAIIRGGVTTFFPKTPVDALNFRGAALDEAGTVWGLSFTTTAEPIYLAQWTPGGVKQVTALPTGADWVVTDANNAGEVLLLRRIVDSKLEGGVELSSFVFRDGTLRPVTAPAGYQAALNAVGLDDQGQVLVRLRGQHSSYDDAWALIRS</sequence>
<dbReference type="Proteomes" id="UP000604341">
    <property type="component" value="Unassembled WGS sequence"/>
</dbReference>
<gene>
    <name evidence="1" type="ORF">GCM10010844_44220</name>
</gene>
<evidence type="ECO:0000313" key="2">
    <source>
        <dbReference type="Proteomes" id="UP000604341"/>
    </source>
</evidence>
<dbReference type="EMBL" id="BMPE01000043">
    <property type="protein sequence ID" value="GGL20519.1"/>
    <property type="molecule type" value="Genomic_DNA"/>
</dbReference>
<proteinExistence type="predicted"/>
<name>A0ABQ2FRX7_9DEIO</name>
<protein>
    <submittedName>
        <fullName evidence="1">Uncharacterized protein</fullName>
    </submittedName>
</protein>
<accession>A0ABQ2FRX7</accession>
<organism evidence="1 2">
    <name type="scientific">Deinococcus radiotolerans</name>
    <dbReference type="NCBI Taxonomy" id="1309407"/>
    <lineage>
        <taxon>Bacteria</taxon>
        <taxon>Thermotogati</taxon>
        <taxon>Deinococcota</taxon>
        <taxon>Deinococci</taxon>
        <taxon>Deinococcales</taxon>
        <taxon>Deinococcaceae</taxon>
        <taxon>Deinococcus</taxon>
    </lineage>
</organism>
<evidence type="ECO:0000313" key="1">
    <source>
        <dbReference type="EMBL" id="GGL20519.1"/>
    </source>
</evidence>